<evidence type="ECO:0000313" key="2">
    <source>
        <dbReference type="Proteomes" id="UP001528411"/>
    </source>
</evidence>
<accession>A0ABT5FD89</accession>
<gene>
    <name evidence="1" type="ORF">PN838_07140</name>
</gene>
<evidence type="ECO:0000313" key="1">
    <source>
        <dbReference type="EMBL" id="MDC2888575.1"/>
    </source>
</evidence>
<evidence type="ECO:0008006" key="3">
    <source>
        <dbReference type="Google" id="ProtNLM"/>
    </source>
</evidence>
<comment type="caution">
    <text evidence="1">The sequence shown here is derived from an EMBL/GenBank/DDBJ whole genome shotgun (WGS) entry which is preliminary data.</text>
</comment>
<reference evidence="1 2" key="1">
    <citation type="submission" date="2023-01" db="EMBL/GenBank/DDBJ databases">
        <title>Psychrosphaera sp. nov., isolated from marine algae.</title>
        <authorList>
            <person name="Bayburt H."/>
            <person name="Choi B.J."/>
            <person name="Kim J.M."/>
            <person name="Choi D.G."/>
            <person name="Jeon C.O."/>
        </authorList>
    </citation>
    <scope>NUCLEOTIDE SEQUENCE [LARGE SCALE GENOMIC DNA]</scope>
    <source>
        <strain evidence="1 2">G1-22</strain>
    </source>
</reference>
<proteinExistence type="predicted"/>
<sequence>MSREQWWGDFSFNELELRSWSIGERSFVIQRLVDEWKIWNIETQTELDTEIVLSDGQHIDLDGDKVAGRYLEKQTATTLRVAPRLADKSVVTRPASPVTILAGEKVKLFVTTPIWFSVTALLQKECLIDVPFWRPSDTWFGASTIDGDICYAKYTSARTRLEDLVMRSHRATTPITVKNNHNKAFTINRLNVPVNFLSLYSDMEHNLWTSGISIERNHDSAHVEVHIESSDLNESSEHIQISDPRKASDQGKLIRRISNLFG</sequence>
<keyword evidence="2" id="KW-1185">Reference proteome</keyword>
<organism evidence="1 2">
    <name type="scientific">Psychrosphaera algicola</name>
    <dbReference type="NCBI Taxonomy" id="3023714"/>
    <lineage>
        <taxon>Bacteria</taxon>
        <taxon>Pseudomonadati</taxon>
        <taxon>Pseudomonadota</taxon>
        <taxon>Gammaproteobacteria</taxon>
        <taxon>Alteromonadales</taxon>
        <taxon>Pseudoalteromonadaceae</taxon>
        <taxon>Psychrosphaera</taxon>
    </lineage>
</organism>
<dbReference type="Proteomes" id="UP001528411">
    <property type="component" value="Unassembled WGS sequence"/>
</dbReference>
<dbReference type="RefSeq" id="WP_272180172.1">
    <property type="nucleotide sequence ID" value="NZ_JAQOMS010000002.1"/>
</dbReference>
<dbReference type="EMBL" id="JAQOMS010000002">
    <property type="protein sequence ID" value="MDC2888575.1"/>
    <property type="molecule type" value="Genomic_DNA"/>
</dbReference>
<name>A0ABT5FD89_9GAMM</name>
<protein>
    <recommendedName>
        <fullName evidence="3">DUF432 domain-containing protein</fullName>
    </recommendedName>
</protein>